<keyword evidence="4" id="KW-1185">Reference proteome</keyword>
<feature type="domain" description="ABC-type glycine betaine transport system substrate-binding" evidence="2">
    <location>
        <begin position="33"/>
        <end position="282"/>
    </location>
</feature>
<dbReference type="EMBL" id="JAXCLW010000002">
    <property type="protein sequence ID" value="MDY0882888.1"/>
    <property type="molecule type" value="Genomic_DNA"/>
</dbReference>
<dbReference type="NCBIfam" id="TIGR03414">
    <property type="entry name" value="ABC_choline_bnd"/>
    <property type="match status" value="1"/>
</dbReference>
<dbReference type="Pfam" id="PF04069">
    <property type="entry name" value="OpuAC"/>
    <property type="match status" value="1"/>
</dbReference>
<comment type="caution">
    <text evidence="3">The sequence shown here is derived from an EMBL/GenBank/DDBJ whole genome shotgun (WGS) entry which is preliminary data.</text>
</comment>
<proteinExistence type="predicted"/>
<organism evidence="3 4">
    <name type="scientific">Dongia soli</name>
    <dbReference type="NCBI Taxonomy" id="600628"/>
    <lineage>
        <taxon>Bacteria</taxon>
        <taxon>Pseudomonadati</taxon>
        <taxon>Pseudomonadota</taxon>
        <taxon>Alphaproteobacteria</taxon>
        <taxon>Rhodospirillales</taxon>
        <taxon>Dongiaceae</taxon>
        <taxon>Dongia</taxon>
    </lineage>
</organism>
<evidence type="ECO:0000313" key="4">
    <source>
        <dbReference type="Proteomes" id="UP001279642"/>
    </source>
</evidence>
<evidence type="ECO:0000313" key="3">
    <source>
        <dbReference type="EMBL" id="MDY0882888.1"/>
    </source>
</evidence>
<name>A0ABU5EBP5_9PROT</name>
<feature type="chain" id="PRO_5047023294" evidence="1">
    <location>
        <begin position="26"/>
        <end position="314"/>
    </location>
</feature>
<dbReference type="InterPro" id="IPR017783">
    <property type="entry name" value="ABC_choline_sub-bd"/>
</dbReference>
<reference evidence="3 4" key="1">
    <citation type="journal article" date="2016" name="Antonie Van Leeuwenhoek">
        <title>Dongia soli sp. nov., isolated from soil from Dokdo, Korea.</title>
        <authorList>
            <person name="Kim D.U."/>
            <person name="Lee H."/>
            <person name="Kim H."/>
            <person name="Kim S.G."/>
            <person name="Ka J.O."/>
        </authorList>
    </citation>
    <scope>NUCLEOTIDE SEQUENCE [LARGE SCALE GENOMIC DNA]</scope>
    <source>
        <strain evidence="3 4">D78</strain>
    </source>
</reference>
<feature type="signal peptide" evidence="1">
    <location>
        <begin position="1"/>
        <end position="25"/>
    </location>
</feature>
<evidence type="ECO:0000259" key="2">
    <source>
        <dbReference type="Pfam" id="PF04069"/>
    </source>
</evidence>
<dbReference type="SUPFAM" id="SSF53850">
    <property type="entry name" value="Periplasmic binding protein-like II"/>
    <property type="match status" value="1"/>
</dbReference>
<dbReference type="CDD" id="cd13640">
    <property type="entry name" value="PBP2_ChoX"/>
    <property type="match status" value="1"/>
</dbReference>
<dbReference type="RefSeq" id="WP_320507946.1">
    <property type="nucleotide sequence ID" value="NZ_JAXCLW010000002.1"/>
</dbReference>
<protein>
    <submittedName>
        <fullName evidence="3">Choline ABC transporter substrate-binding protein</fullName>
    </submittedName>
</protein>
<dbReference type="Gene3D" id="3.40.190.100">
    <property type="entry name" value="Glycine betaine-binding periplasmic protein, domain 2"/>
    <property type="match status" value="1"/>
</dbReference>
<gene>
    <name evidence="3" type="primary">choX</name>
    <name evidence="3" type="ORF">SMD27_08535</name>
</gene>
<accession>A0ABU5EBP5</accession>
<evidence type="ECO:0000256" key="1">
    <source>
        <dbReference type="SAM" id="SignalP"/>
    </source>
</evidence>
<keyword evidence="1" id="KW-0732">Signal</keyword>
<dbReference type="Gene3D" id="3.40.190.10">
    <property type="entry name" value="Periplasmic binding protein-like II"/>
    <property type="match status" value="1"/>
</dbReference>
<dbReference type="InterPro" id="IPR007210">
    <property type="entry name" value="ABC_Gly_betaine_transp_sub-bd"/>
</dbReference>
<dbReference type="Proteomes" id="UP001279642">
    <property type="component" value="Unassembled WGS sequence"/>
</dbReference>
<sequence length="314" mass="34468">MMKKYQFAAAGLAVAIGFAAQPAMAGDPKSCASVHVAELGWTDIAFTTGVAQVLTESLGYKLKSDLLGLDVVYQALKMGKLDVFMGNWRPIQNEQFKQYFDEGSLDVLGPNLLGAKYTVAVPTYVADAGVKSFADLAKFGDRFDYKIYGIEPGSNQPLIDAVQKNEFGLGKWKVVESSEQGMLTQVDKAYRKQKWIAFMGWEPHAMNVDYNITYLSDGDDIFGANFGSSDVYTLSRKGYAQQCPNIAKLFQNLQFKVEFENHGIQAMLKQGKSATAAATEMMRKNPDLVKTWLNGVTTLDGQDGLAAVRKKIGS</sequence>